<dbReference type="GO" id="GO:0005737">
    <property type="term" value="C:cytoplasm"/>
    <property type="evidence" value="ECO:0007669"/>
    <property type="project" value="UniProtKB-SubCell"/>
</dbReference>
<dbReference type="AlphaFoldDB" id="A0A133KZA0"/>
<evidence type="ECO:0000256" key="12">
    <source>
        <dbReference type="RuleBase" id="RU362049"/>
    </source>
</evidence>
<dbReference type="InterPro" id="IPR005288">
    <property type="entry name" value="NadB"/>
</dbReference>
<dbReference type="InterPro" id="IPR027477">
    <property type="entry name" value="Succ_DH/fumarate_Rdtase_cat_sf"/>
</dbReference>
<comment type="pathway">
    <text evidence="2 12">Cofactor biosynthesis; NAD(+) biosynthesis; iminoaspartate from L-aspartate (oxidase route): step 1/1.</text>
</comment>
<evidence type="ECO:0000313" key="15">
    <source>
        <dbReference type="EMBL" id="KWZ85003.1"/>
    </source>
</evidence>
<comment type="subcellular location">
    <subcellularLocation>
        <location evidence="12">Cytoplasm</location>
    </subcellularLocation>
</comment>
<dbReference type="SUPFAM" id="SSF56425">
    <property type="entry name" value="Succinate dehydrogenase/fumarate reductase flavoprotein, catalytic domain"/>
    <property type="match status" value="1"/>
</dbReference>
<dbReference type="RefSeq" id="WP_046721262.1">
    <property type="nucleotide sequence ID" value="NZ_CP120208.1"/>
</dbReference>
<evidence type="ECO:0000256" key="3">
    <source>
        <dbReference type="ARBA" id="ARBA00008562"/>
    </source>
</evidence>
<dbReference type="NCBIfam" id="NF005978">
    <property type="entry name" value="PRK08071.1"/>
    <property type="match status" value="1"/>
</dbReference>
<dbReference type="SUPFAM" id="SSF46977">
    <property type="entry name" value="Succinate dehydrogenase/fumarate reductase flavoprotein C-terminal domain"/>
    <property type="match status" value="1"/>
</dbReference>
<dbReference type="PRINTS" id="PR00368">
    <property type="entry name" value="FADPNR"/>
</dbReference>
<evidence type="ECO:0000256" key="8">
    <source>
        <dbReference type="ARBA" id="ARBA00022827"/>
    </source>
</evidence>
<keyword evidence="7 12" id="KW-0662">Pyridine nucleotide biosynthesis</keyword>
<dbReference type="InterPro" id="IPR037099">
    <property type="entry name" value="Fum_R/Succ_DH_flav-like_C_sf"/>
</dbReference>
<keyword evidence="6 12" id="KW-0285">Flavoprotein</keyword>
<reference evidence="16" key="1">
    <citation type="submission" date="2016-01" db="EMBL/GenBank/DDBJ databases">
        <authorList>
            <person name="Mitreva M."/>
            <person name="Pepin K.H."/>
            <person name="Mihindukulasuriya K.A."/>
            <person name="Fulton R."/>
            <person name="Fronick C."/>
            <person name="O'Laughlin M."/>
            <person name="Miner T."/>
            <person name="Herter B."/>
            <person name="Rosa B.A."/>
            <person name="Cordes M."/>
            <person name="Tomlinson C."/>
            <person name="Wollam A."/>
            <person name="Palsikar V.B."/>
            <person name="Mardis E.R."/>
            <person name="Wilson R.K."/>
        </authorList>
    </citation>
    <scope>NUCLEOTIDE SEQUENCE [LARGE SCALE GENOMIC DNA]</scope>
    <source>
        <strain evidence="16">GED7749B</strain>
    </source>
</reference>
<gene>
    <name evidence="15" type="ORF">HMPREF3213_00615</name>
</gene>
<feature type="domain" description="FAD-dependent oxidoreductase 2 FAD-binding" evidence="13">
    <location>
        <begin position="7"/>
        <end position="371"/>
    </location>
</feature>
<evidence type="ECO:0000256" key="11">
    <source>
        <dbReference type="NCBIfam" id="TIGR00551"/>
    </source>
</evidence>
<dbReference type="EC" id="1.4.3.16" evidence="4 11"/>
<accession>A0A133KZA0</accession>
<evidence type="ECO:0000256" key="6">
    <source>
        <dbReference type="ARBA" id="ARBA00022630"/>
    </source>
</evidence>
<organism evidence="15 16">
    <name type="scientific">Heyndrickxia coagulans</name>
    <name type="common">Weizmannia coagulans</name>
    <dbReference type="NCBI Taxonomy" id="1398"/>
    <lineage>
        <taxon>Bacteria</taxon>
        <taxon>Bacillati</taxon>
        <taxon>Bacillota</taxon>
        <taxon>Bacilli</taxon>
        <taxon>Bacillales</taxon>
        <taxon>Bacillaceae</taxon>
        <taxon>Heyndrickxia</taxon>
    </lineage>
</organism>
<feature type="domain" description="Fumarate reductase/succinate dehydrogenase flavoprotein-like C-terminal" evidence="14">
    <location>
        <begin position="417"/>
        <end position="505"/>
    </location>
</feature>
<dbReference type="FunFam" id="3.90.700.10:FF:000002">
    <property type="entry name" value="L-aspartate oxidase"/>
    <property type="match status" value="1"/>
</dbReference>
<evidence type="ECO:0000256" key="1">
    <source>
        <dbReference type="ARBA" id="ARBA00001974"/>
    </source>
</evidence>
<evidence type="ECO:0000256" key="4">
    <source>
        <dbReference type="ARBA" id="ARBA00012173"/>
    </source>
</evidence>
<keyword evidence="9 12" id="KW-0560">Oxidoreductase</keyword>
<evidence type="ECO:0000259" key="13">
    <source>
        <dbReference type="Pfam" id="PF00890"/>
    </source>
</evidence>
<dbReference type="PANTHER" id="PTHR42716">
    <property type="entry name" value="L-ASPARTATE OXIDASE"/>
    <property type="match status" value="1"/>
</dbReference>
<dbReference type="PANTHER" id="PTHR42716:SF2">
    <property type="entry name" value="L-ASPARTATE OXIDASE, CHLOROPLASTIC"/>
    <property type="match status" value="1"/>
</dbReference>
<dbReference type="UniPathway" id="UPA00253">
    <property type="reaction ID" value="UER00326"/>
</dbReference>
<dbReference type="NCBIfam" id="TIGR00551">
    <property type="entry name" value="nadB"/>
    <property type="match status" value="1"/>
</dbReference>
<dbReference type="PATRIC" id="fig|1398.22.peg.612"/>
<evidence type="ECO:0000256" key="5">
    <source>
        <dbReference type="ARBA" id="ARBA00021901"/>
    </source>
</evidence>
<evidence type="ECO:0000313" key="16">
    <source>
        <dbReference type="Proteomes" id="UP000070376"/>
    </source>
</evidence>
<comment type="catalytic activity">
    <reaction evidence="10">
        <text>L-aspartate + O2 = iminosuccinate + H2O2</text>
        <dbReference type="Rhea" id="RHEA:25876"/>
        <dbReference type="ChEBI" id="CHEBI:15379"/>
        <dbReference type="ChEBI" id="CHEBI:16240"/>
        <dbReference type="ChEBI" id="CHEBI:29991"/>
        <dbReference type="ChEBI" id="CHEBI:77875"/>
        <dbReference type="EC" id="1.4.3.16"/>
    </reaction>
    <physiologicalReaction direction="left-to-right" evidence="10">
        <dbReference type="Rhea" id="RHEA:25877"/>
    </physiologicalReaction>
</comment>
<protein>
    <recommendedName>
        <fullName evidence="5 11">L-aspartate oxidase</fullName>
        <ecNumber evidence="4 11">1.4.3.16</ecNumber>
    </recommendedName>
</protein>
<dbReference type="GO" id="GO:0008734">
    <property type="term" value="F:L-aspartate oxidase activity"/>
    <property type="evidence" value="ECO:0007669"/>
    <property type="project" value="UniProtKB-UniRule"/>
</dbReference>
<evidence type="ECO:0000256" key="7">
    <source>
        <dbReference type="ARBA" id="ARBA00022642"/>
    </source>
</evidence>
<evidence type="ECO:0000256" key="10">
    <source>
        <dbReference type="ARBA" id="ARBA00048305"/>
    </source>
</evidence>
<dbReference type="Pfam" id="PF02910">
    <property type="entry name" value="Succ_DH_flav_C"/>
    <property type="match status" value="1"/>
</dbReference>
<comment type="cofactor">
    <cofactor evidence="1 12">
        <name>FAD</name>
        <dbReference type="ChEBI" id="CHEBI:57692"/>
    </cofactor>
</comment>
<comment type="caution">
    <text evidence="15">The sequence shown here is derived from an EMBL/GenBank/DDBJ whole genome shotgun (WGS) entry which is preliminary data.</text>
</comment>
<dbReference type="InterPro" id="IPR003953">
    <property type="entry name" value="FAD-dep_OxRdtase_2_FAD-bd"/>
</dbReference>
<dbReference type="InterPro" id="IPR015939">
    <property type="entry name" value="Fum_Rdtase/Succ_DH_flav-like_C"/>
</dbReference>
<dbReference type="EMBL" id="LRPN01000022">
    <property type="protein sequence ID" value="KWZ85003.1"/>
    <property type="molecule type" value="Genomic_DNA"/>
</dbReference>
<dbReference type="Pfam" id="PF00890">
    <property type="entry name" value="FAD_binding_2"/>
    <property type="match status" value="1"/>
</dbReference>
<evidence type="ECO:0000256" key="2">
    <source>
        <dbReference type="ARBA" id="ARBA00004950"/>
    </source>
</evidence>
<comment type="function">
    <text evidence="12">Catalyzes the oxidation of L-aspartate to iminoaspartate.</text>
</comment>
<dbReference type="Gene3D" id="3.90.700.10">
    <property type="entry name" value="Succinate dehydrogenase/fumarate reductase flavoprotein, catalytic domain"/>
    <property type="match status" value="1"/>
</dbReference>
<dbReference type="InterPro" id="IPR036188">
    <property type="entry name" value="FAD/NAD-bd_sf"/>
</dbReference>
<dbReference type="Proteomes" id="UP000070376">
    <property type="component" value="Unassembled WGS sequence"/>
</dbReference>
<name>A0A133KZA0_HEYCO</name>
<comment type="similarity">
    <text evidence="3 12">Belongs to the FAD-dependent oxidoreductase 2 family. NadB subfamily.</text>
</comment>
<dbReference type="Gene3D" id="3.50.50.60">
    <property type="entry name" value="FAD/NAD(P)-binding domain"/>
    <property type="match status" value="1"/>
</dbReference>
<dbReference type="SUPFAM" id="SSF51905">
    <property type="entry name" value="FAD/NAD(P)-binding domain"/>
    <property type="match status" value="1"/>
</dbReference>
<proteinExistence type="inferred from homology"/>
<evidence type="ECO:0000259" key="14">
    <source>
        <dbReference type="Pfam" id="PF02910"/>
    </source>
</evidence>
<sequence>MTEKICILGSGIAALQLAAHLGSRYEVTIITKAQVKTSNSYKAQGGIAAVLSPEDRFELHVKDTIRAGCRHHDEKEVEKLVKEGAAVAEALIKNGLPVDRRPDGGLDLGLEGAHTVHRILHCGGDETGKFIIQHLLGQLGKNVRMIEHELAFELIVSAETGRVTGVKTKTAAGHIRRYFSDHTVIATGGLGSLYPFTSNHPEITGDGIQMAYRAGAELADMEFVQFHPTLLYAEGCAKGLVSEAVRGEGAVLVDENGSPVMAGVHPLKDLAPRHVVAHQIHQTIHSGKKVFLDIRKIKHFEKRFPTISRICRESGIDIHSGLLPVVPGSHFFMGGIVVDTYGRTTVNGLYAIGEAAASGVHGANRLASNSLLEGLVFGKRLAAFLNASEPEASGGETTEIVRPPLNPEIARRLDTAALKKKMMENTGVIRTETGLRHLLRWLEARGADTFSAFSLDHLTKEEIEKVFMFTNSFFITQSALFRKESRGAHIRADYPDESSDWQGIHLIHAKNKGLIARRGLYEQAQTSIHA</sequence>
<evidence type="ECO:0000256" key="9">
    <source>
        <dbReference type="ARBA" id="ARBA00023002"/>
    </source>
</evidence>
<dbReference type="Gene3D" id="1.20.58.100">
    <property type="entry name" value="Fumarate reductase/succinate dehydrogenase flavoprotein-like, C-terminal domain"/>
    <property type="match status" value="1"/>
</dbReference>
<dbReference type="GO" id="GO:0034628">
    <property type="term" value="P:'de novo' NAD+ biosynthetic process from L-aspartate"/>
    <property type="evidence" value="ECO:0007669"/>
    <property type="project" value="TreeGrafter"/>
</dbReference>
<keyword evidence="8 12" id="KW-0274">FAD</keyword>
<dbReference type="GO" id="GO:0033765">
    <property type="term" value="F:steroid dehydrogenase activity, acting on the CH-CH group of donors"/>
    <property type="evidence" value="ECO:0007669"/>
    <property type="project" value="UniProtKB-ARBA"/>
</dbReference>